<organism evidence="1 2">
    <name type="scientific">Peptostreptococcus porci</name>
    <dbReference type="NCBI Taxonomy" id="2652282"/>
    <lineage>
        <taxon>Bacteria</taxon>
        <taxon>Bacillati</taxon>
        <taxon>Bacillota</taxon>
        <taxon>Clostridia</taxon>
        <taxon>Peptostreptococcales</taxon>
        <taxon>Peptostreptococcaceae</taxon>
        <taxon>Peptostreptococcus</taxon>
    </lineage>
</organism>
<gene>
    <name evidence="1" type="ORF">FYJ71_02595</name>
</gene>
<reference evidence="1 2" key="1">
    <citation type="submission" date="2019-08" db="EMBL/GenBank/DDBJ databases">
        <title>In-depth cultivation of the pig gut microbiome towards novel bacterial diversity and tailored functional studies.</title>
        <authorList>
            <person name="Wylensek D."/>
            <person name="Hitch T.C.A."/>
            <person name="Clavel T."/>
        </authorList>
    </citation>
    <scope>NUCLEOTIDE SEQUENCE [LARGE SCALE GENOMIC DNA]</scope>
    <source>
        <strain evidence="1 2">WCA-SAB-591-4A-A</strain>
    </source>
</reference>
<sequence>MFRKKYFFFDIDGTIAVNFPRVIPESTRRTINALIERGHFVSLATGRMRAMTKEFVDEFGITNMVTDGGKGIVLDGKFEVEPLEYYPIKQLTMELDEKNIPWAVCLSDELVCYSKYPDFQTLMESSIKVKGYIDFVAMPDLDIDIERNIYKGFVYIRKEQEKDIESLKYVSYTRYQENYIILEDDDKSIGIKKIRDRMNIDDRDIVVFGDNTNDIKMFKPEWTSIAMGNAVEELKKVATFVTKDADDNGIEFACKHFGWID</sequence>
<dbReference type="InterPro" id="IPR036412">
    <property type="entry name" value="HAD-like_sf"/>
</dbReference>
<dbReference type="GO" id="GO:0005829">
    <property type="term" value="C:cytosol"/>
    <property type="evidence" value="ECO:0007669"/>
    <property type="project" value="TreeGrafter"/>
</dbReference>
<comment type="caution">
    <text evidence="1">The sequence shown here is derived from an EMBL/GenBank/DDBJ whole genome shotgun (WGS) entry which is preliminary data.</text>
</comment>
<keyword evidence="1" id="KW-0378">Hydrolase</keyword>
<dbReference type="AlphaFoldDB" id="A0A6N7XC36"/>
<dbReference type="SUPFAM" id="SSF56784">
    <property type="entry name" value="HAD-like"/>
    <property type="match status" value="1"/>
</dbReference>
<dbReference type="RefSeq" id="WP_154537236.1">
    <property type="nucleotide sequence ID" value="NZ_JAXDWS010000025.1"/>
</dbReference>
<dbReference type="GO" id="GO:0016791">
    <property type="term" value="F:phosphatase activity"/>
    <property type="evidence" value="ECO:0007669"/>
    <property type="project" value="TreeGrafter"/>
</dbReference>
<dbReference type="InterPro" id="IPR023214">
    <property type="entry name" value="HAD_sf"/>
</dbReference>
<dbReference type="Proteomes" id="UP000440713">
    <property type="component" value="Unassembled WGS sequence"/>
</dbReference>
<keyword evidence="2" id="KW-1185">Reference proteome</keyword>
<evidence type="ECO:0000313" key="2">
    <source>
        <dbReference type="Proteomes" id="UP000440713"/>
    </source>
</evidence>
<dbReference type="PANTHER" id="PTHR10000:SF25">
    <property type="entry name" value="PHOSPHATASE YKRA-RELATED"/>
    <property type="match status" value="1"/>
</dbReference>
<name>A0A6N7XC36_9FIRM</name>
<dbReference type="Gene3D" id="3.30.1240.10">
    <property type="match status" value="1"/>
</dbReference>
<accession>A0A6N7XC36</accession>
<dbReference type="PANTHER" id="PTHR10000">
    <property type="entry name" value="PHOSPHOSERINE PHOSPHATASE"/>
    <property type="match status" value="1"/>
</dbReference>
<evidence type="ECO:0000313" key="1">
    <source>
        <dbReference type="EMBL" id="MST61862.1"/>
    </source>
</evidence>
<dbReference type="GO" id="GO:0000287">
    <property type="term" value="F:magnesium ion binding"/>
    <property type="evidence" value="ECO:0007669"/>
    <property type="project" value="TreeGrafter"/>
</dbReference>
<protein>
    <submittedName>
        <fullName evidence="1">HAD hydrolase family protein</fullName>
    </submittedName>
</protein>
<dbReference type="Gene3D" id="3.40.50.1000">
    <property type="entry name" value="HAD superfamily/HAD-like"/>
    <property type="match status" value="1"/>
</dbReference>
<proteinExistence type="predicted"/>
<dbReference type="EMBL" id="VUNE01000001">
    <property type="protein sequence ID" value="MST61862.1"/>
    <property type="molecule type" value="Genomic_DNA"/>
</dbReference>
<dbReference type="Pfam" id="PF08282">
    <property type="entry name" value="Hydrolase_3"/>
    <property type="match status" value="1"/>
</dbReference>